<gene>
    <name evidence="1" type="ORF">GN242_07435</name>
</gene>
<accession>A0A6I6EBB7</accession>
<name>A0A6I6EBB7_9GAMM</name>
<dbReference type="RefSeq" id="WP_156287169.1">
    <property type="nucleotide sequence ID" value="NZ_CP046509.1"/>
</dbReference>
<dbReference type="Proteomes" id="UP000424752">
    <property type="component" value="Chromosome"/>
</dbReference>
<dbReference type="EMBL" id="CP046509">
    <property type="protein sequence ID" value="QGU87057.1"/>
    <property type="molecule type" value="Genomic_DNA"/>
</dbReference>
<reference evidence="1 2" key="1">
    <citation type="submission" date="2019-12" db="EMBL/GenBank/DDBJ databases">
        <title>Erwinia sp. nov., isolated from droppings of birds in the Qinghai-Tiebt plateau of China.</title>
        <authorList>
            <person name="Ge Y."/>
        </authorList>
    </citation>
    <scope>NUCLEOTIDE SEQUENCE [LARGE SCALE GENOMIC DNA]</scope>
    <source>
        <strain evidence="1 2">J780</strain>
    </source>
</reference>
<sequence length="65" mass="7238">MTDKLPTVISESEMQIVPGLTITVMVLDNGRRIIPAEDMHRACEWLGMDLADVLQRSVVAEQVKS</sequence>
<protein>
    <submittedName>
        <fullName evidence="1">Uncharacterized protein</fullName>
    </submittedName>
</protein>
<evidence type="ECO:0000313" key="2">
    <source>
        <dbReference type="Proteomes" id="UP000424752"/>
    </source>
</evidence>
<organism evidence="1 2">
    <name type="scientific">Erwinia sorbitola</name>
    <dbReference type="NCBI Taxonomy" id="2681984"/>
    <lineage>
        <taxon>Bacteria</taxon>
        <taxon>Pseudomonadati</taxon>
        <taxon>Pseudomonadota</taxon>
        <taxon>Gammaproteobacteria</taxon>
        <taxon>Enterobacterales</taxon>
        <taxon>Erwiniaceae</taxon>
        <taxon>Erwinia</taxon>
    </lineage>
</organism>
<proteinExistence type="predicted"/>
<evidence type="ECO:0000313" key="1">
    <source>
        <dbReference type="EMBL" id="QGU87057.1"/>
    </source>
</evidence>
<dbReference type="KEGG" id="erwi:GN242_07435"/>
<dbReference type="AlphaFoldDB" id="A0A6I6EBB7"/>